<dbReference type="EMBL" id="FMSV02000542">
    <property type="protein sequence ID" value="SEH07934.1"/>
    <property type="molecule type" value="Genomic_DNA"/>
</dbReference>
<feature type="transmembrane region" description="Helical" evidence="1">
    <location>
        <begin position="44"/>
        <end position="64"/>
    </location>
</feature>
<evidence type="ECO:0000313" key="4">
    <source>
        <dbReference type="Proteomes" id="UP000236724"/>
    </source>
</evidence>
<dbReference type="RefSeq" id="WP_103921528.1">
    <property type="nucleotide sequence ID" value="NZ_FMSV02000542.1"/>
</dbReference>
<keyword evidence="4" id="KW-1185">Reference proteome</keyword>
<dbReference type="AlphaFoldDB" id="A0A1H6FFZ8"/>
<reference evidence="3 4" key="1">
    <citation type="submission" date="2016-10" db="EMBL/GenBank/DDBJ databases">
        <authorList>
            <person name="de Groot N.N."/>
        </authorList>
    </citation>
    <scope>NUCLEOTIDE SEQUENCE [LARGE SCALE GENOMIC DNA]</scope>
    <source>
        <strain evidence="3">MBHS1</strain>
    </source>
</reference>
<dbReference type="OrthoDB" id="9811720at2"/>
<evidence type="ECO:0000259" key="2">
    <source>
        <dbReference type="Pfam" id="PF04982"/>
    </source>
</evidence>
<evidence type="ECO:0000313" key="3">
    <source>
        <dbReference type="EMBL" id="SEH07934.1"/>
    </source>
</evidence>
<dbReference type="PANTHER" id="PTHR33741:SF5">
    <property type="entry name" value="TRANSMEMBRANE PROTEIN DDB_G0269096-RELATED"/>
    <property type="match status" value="1"/>
</dbReference>
<keyword evidence="1" id="KW-1133">Transmembrane helix</keyword>
<feature type="transmembrane region" description="Helical" evidence="1">
    <location>
        <begin position="21"/>
        <end position="38"/>
    </location>
</feature>
<accession>A0A1H6FFZ8</accession>
<dbReference type="Proteomes" id="UP000236724">
    <property type="component" value="Unassembled WGS sequence"/>
</dbReference>
<protein>
    <submittedName>
        <fullName evidence="3">HPP family protein</fullName>
    </submittedName>
</protein>
<feature type="transmembrane region" description="Helical" evidence="1">
    <location>
        <begin position="99"/>
        <end position="116"/>
    </location>
</feature>
<proteinExistence type="predicted"/>
<name>A0A1H6FFZ8_9GAMM</name>
<feature type="transmembrane region" description="Helical" evidence="1">
    <location>
        <begin position="148"/>
        <end position="167"/>
    </location>
</feature>
<feature type="domain" description="HPP transmembrane region" evidence="2">
    <location>
        <begin position="15"/>
        <end position="171"/>
    </location>
</feature>
<sequence length="314" mass="34687">MKILYKIIGLSNTPVSHIEKIISAIGGFLAILSILIISQWLVGAYAAAIIVASMGASAVLLFAVPHGPLSQPWPVLGGHVISALIGITCAQFISNEIFAASLAVGIAIAAMYYLQCIHPPGGATALSAVMGGESIHALGYQYAVTPVLLNVLIILFFGVLFNAFFHWRRYPAFWFDKKTEKEASNKVRANITHEDFVYALTEIDSFIDVNEQDLLHIYELVMGKPQAHALKPENLFVGGYYSNGQYGNDWAVRQIVDSPENKRQADDIVIYKIVAGHGRRSSAYSSRNDFLRWAKHQVIREEDNWKRIDGSHSI</sequence>
<dbReference type="InterPro" id="IPR058581">
    <property type="entry name" value="TM_HPP"/>
</dbReference>
<gene>
    <name evidence="3" type="ORF">MBHS_03821</name>
</gene>
<feature type="transmembrane region" description="Helical" evidence="1">
    <location>
        <begin position="76"/>
        <end position="93"/>
    </location>
</feature>
<dbReference type="InterPro" id="IPR007065">
    <property type="entry name" value="HPP"/>
</dbReference>
<evidence type="ECO:0000256" key="1">
    <source>
        <dbReference type="SAM" id="Phobius"/>
    </source>
</evidence>
<keyword evidence="1" id="KW-0472">Membrane</keyword>
<keyword evidence="1" id="KW-0812">Transmembrane</keyword>
<dbReference type="PANTHER" id="PTHR33741">
    <property type="entry name" value="TRANSMEMBRANE PROTEIN DDB_G0269096-RELATED"/>
    <property type="match status" value="1"/>
</dbReference>
<dbReference type="Pfam" id="PF04982">
    <property type="entry name" value="TM_HPP"/>
    <property type="match status" value="1"/>
</dbReference>
<organism evidence="3 4">
    <name type="scientific">Candidatus Venteria ishoeyi</name>
    <dbReference type="NCBI Taxonomy" id="1899563"/>
    <lineage>
        <taxon>Bacteria</taxon>
        <taxon>Pseudomonadati</taxon>
        <taxon>Pseudomonadota</taxon>
        <taxon>Gammaproteobacteria</taxon>
        <taxon>Thiotrichales</taxon>
        <taxon>Thiotrichaceae</taxon>
        <taxon>Venteria</taxon>
    </lineage>
</organism>